<accession>A0A382AKB2</accession>
<dbReference type="EMBL" id="UINC01025589">
    <property type="protein sequence ID" value="SVB01427.1"/>
    <property type="molecule type" value="Genomic_DNA"/>
</dbReference>
<gene>
    <name evidence="1" type="ORF">METZ01_LOCUS154281</name>
</gene>
<name>A0A382AKB2_9ZZZZ</name>
<proteinExistence type="predicted"/>
<sequence length="47" mass="5245">MVDLGLASDFFHAVGYTAYADRSMKHLCSFRTLTPLSAAVFKIHCHD</sequence>
<protein>
    <submittedName>
        <fullName evidence="1">Uncharacterized protein</fullName>
    </submittedName>
</protein>
<evidence type="ECO:0000313" key="1">
    <source>
        <dbReference type="EMBL" id="SVB01427.1"/>
    </source>
</evidence>
<reference evidence="1" key="1">
    <citation type="submission" date="2018-05" db="EMBL/GenBank/DDBJ databases">
        <authorList>
            <person name="Lanie J.A."/>
            <person name="Ng W.-L."/>
            <person name="Kazmierczak K.M."/>
            <person name="Andrzejewski T.M."/>
            <person name="Davidsen T.M."/>
            <person name="Wayne K.J."/>
            <person name="Tettelin H."/>
            <person name="Glass J.I."/>
            <person name="Rusch D."/>
            <person name="Podicherti R."/>
            <person name="Tsui H.-C.T."/>
            <person name="Winkler M.E."/>
        </authorList>
    </citation>
    <scope>NUCLEOTIDE SEQUENCE</scope>
</reference>
<dbReference type="AlphaFoldDB" id="A0A382AKB2"/>
<organism evidence="1">
    <name type="scientific">marine metagenome</name>
    <dbReference type="NCBI Taxonomy" id="408172"/>
    <lineage>
        <taxon>unclassified sequences</taxon>
        <taxon>metagenomes</taxon>
        <taxon>ecological metagenomes</taxon>
    </lineage>
</organism>